<protein>
    <submittedName>
        <fullName evidence="6">DNA-binding response OmpR family regulator</fullName>
    </submittedName>
</protein>
<keyword evidence="7" id="KW-1185">Reference proteome</keyword>
<dbReference type="InterPro" id="IPR036388">
    <property type="entry name" value="WH-like_DNA-bd_sf"/>
</dbReference>
<reference evidence="6 7" key="1">
    <citation type="submission" date="2019-03" db="EMBL/GenBank/DDBJ databases">
        <title>Sequencing the genomes of 1000 actinobacteria strains.</title>
        <authorList>
            <person name="Klenk H.-P."/>
        </authorList>
    </citation>
    <scope>NUCLEOTIDE SEQUENCE [LARGE SCALE GENOMIC DNA]</scope>
    <source>
        <strain evidence="6 7">DSM 43805</strain>
    </source>
</reference>
<feature type="domain" description="OmpR/PhoB-type" evidence="5">
    <location>
        <begin position="127"/>
        <end position="222"/>
    </location>
</feature>
<dbReference type="Pfam" id="PF00072">
    <property type="entry name" value="Response_reg"/>
    <property type="match status" value="1"/>
</dbReference>
<dbReference type="SMART" id="SM00862">
    <property type="entry name" value="Trans_reg_C"/>
    <property type="match status" value="1"/>
</dbReference>
<feature type="DNA-binding region" description="OmpR/PhoB-type" evidence="3">
    <location>
        <begin position="127"/>
        <end position="222"/>
    </location>
</feature>
<dbReference type="PANTHER" id="PTHR48111:SF36">
    <property type="entry name" value="TRANSCRIPTIONAL REGULATORY PROTEIN CUTR"/>
    <property type="match status" value="1"/>
</dbReference>
<evidence type="ECO:0000256" key="3">
    <source>
        <dbReference type="PROSITE-ProRule" id="PRU01091"/>
    </source>
</evidence>
<evidence type="ECO:0000313" key="6">
    <source>
        <dbReference type="EMBL" id="TDO33123.1"/>
    </source>
</evidence>
<dbReference type="GO" id="GO:0006355">
    <property type="term" value="P:regulation of DNA-templated transcription"/>
    <property type="evidence" value="ECO:0007669"/>
    <property type="project" value="InterPro"/>
</dbReference>
<evidence type="ECO:0000256" key="1">
    <source>
        <dbReference type="ARBA" id="ARBA00023125"/>
    </source>
</evidence>
<dbReference type="GO" id="GO:0000156">
    <property type="term" value="F:phosphorelay response regulator activity"/>
    <property type="evidence" value="ECO:0007669"/>
    <property type="project" value="TreeGrafter"/>
</dbReference>
<organism evidence="6 7">
    <name type="scientific">Paractinoplanes brasiliensis</name>
    <dbReference type="NCBI Taxonomy" id="52695"/>
    <lineage>
        <taxon>Bacteria</taxon>
        <taxon>Bacillati</taxon>
        <taxon>Actinomycetota</taxon>
        <taxon>Actinomycetes</taxon>
        <taxon>Micromonosporales</taxon>
        <taxon>Micromonosporaceae</taxon>
        <taxon>Paractinoplanes</taxon>
    </lineage>
</organism>
<dbReference type="InterPro" id="IPR001867">
    <property type="entry name" value="OmpR/PhoB-type_DNA-bd"/>
</dbReference>
<evidence type="ECO:0000259" key="5">
    <source>
        <dbReference type="PROSITE" id="PS51755"/>
    </source>
</evidence>
<dbReference type="InterPro" id="IPR039420">
    <property type="entry name" value="WalR-like"/>
</dbReference>
<evidence type="ECO:0000259" key="4">
    <source>
        <dbReference type="PROSITE" id="PS50110"/>
    </source>
</evidence>
<dbReference type="SMART" id="SM00448">
    <property type="entry name" value="REC"/>
    <property type="match status" value="1"/>
</dbReference>
<dbReference type="PROSITE" id="PS50110">
    <property type="entry name" value="RESPONSE_REGULATORY"/>
    <property type="match status" value="1"/>
</dbReference>
<dbReference type="PANTHER" id="PTHR48111">
    <property type="entry name" value="REGULATOR OF RPOS"/>
    <property type="match status" value="1"/>
</dbReference>
<gene>
    <name evidence="6" type="ORF">C8E87_8608</name>
</gene>
<dbReference type="GO" id="GO:0005829">
    <property type="term" value="C:cytosol"/>
    <property type="evidence" value="ECO:0007669"/>
    <property type="project" value="TreeGrafter"/>
</dbReference>
<dbReference type="Pfam" id="PF00486">
    <property type="entry name" value="Trans_reg_C"/>
    <property type="match status" value="1"/>
</dbReference>
<feature type="modified residue" description="4-aspartylphosphate" evidence="2">
    <location>
        <position position="54"/>
    </location>
</feature>
<dbReference type="Gene3D" id="6.10.250.690">
    <property type="match status" value="1"/>
</dbReference>
<dbReference type="Gene3D" id="1.10.10.10">
    <property type="entry name" value="Winged helix-like DNA-binding domain superfamily/Winged helix DNA-binding domain"/>
    <property type="match status" value="1"/>
</dbReference>
<dbReference type="Gene3D" id="3.40.50.2300">
    <property type="match status" value="1"/>
</dbReference>
<dbReference type="CDD" id="cd00383">
    <property type="entry name" value="trans_reg_C"/>
    <property type="match status" value="1"/>
</dbReference>
<dbReference type="SUPFAM" id="SSF52172">
    <property type="entry name" value="CheY-like"/>
    <property type="match status" value="1"/>
</dbReference>
<name>A0A4R6JBI6_9ACTN</name>
<dbReference type="GO" id="GO:0000976">
    <property type="term" value="F:transcription cis-regulatory region binding"/>
    <property type="evidence" value="ECO:0007669"/>
    <property type="project" value="TreeGrafter"/>
</dbReference>
<dbReference type="PROSITE" id="PS51755">
    <property type="entry name" value="OMPR_PHOB"/>
    <property type="match status" value="1"/>
</dbReference>
<comment type="caution">
    <text evidence="6">The sequence shown here is derived from an EMBL/GenBank/DDBJ whole genome shotgun (WGS) entry which is preliminary data.</text>
</comment>
<proteinExistence type="predicted"/>
<feature type="domain" description="Response regulatory" evidence="4">
    <location>
        <begin position="5"/>
        <end position="119"/>
    </location>
</feature>
<dbReference type="EMBL" id="SNWR01000002">
    <property type="protein sequence ID" value="TDO33123.1"/>
    <property type="molecule type" value="Genomic_DNA"/>
</dbReference>
<keyword evidence="2" id="KW-0597">Phosphoprotein</keyword>
<dbReference type="InterPro" id="IPR011006">
    <property type="entry name" value="CheY-like_superfamily"/>
</dbReference>
<evidence type="ECO:0000313" key="7">
    <source>
        <dbReference type="Proteomes" id="UP000294901"/>
    </source>
</evidence>
<keyword evidence="1 3" id="KW-0238">DNA-binding</keyword>
<dbReference type="GO" id="GO:0032993">
    <property type="term" value="C:protein-DNA complex"/>
    <property type="evidence" value="ECO:0007669"/>
    <property type="project" value="TreeGrafter"/>
</dbReference>
<dbReference type="AlphaFoldDB" id="A0A4R6JBI6"/>
<sequence length="223" mass="24470">MARVRILVADDERLLADTIALGLRRAAMAVDVAYTGAQAIEKIQVNRYDVAVLDRDMPDGTGDDVCRWIGERRLATRVLLLTAACGVYDRVEGLGLGADDYLTKPFAFAELVARVQALARRTAPALPPVLERDGVVLDVARRTASRDGRELALTHKEFGVLHALMRAQGQAVTTEDLLEQVWDENADPFSNVVRVTVSTLRRKLGEPQVVQTVPRAGYRVGLP</sequence>
<dbReference type="InterPro" id="IPR001789">
    <property type="entry name" value="Sig_transdc_resp-reg_receiver"/>
</dbReference>
<dbReference type="Proteomes" id="UP000294901">
    <property type="component" value="Unassembled WGS sequence"/>
</dbReference>
<accession>A0A4R6JBI6</accession>
<evidence type="ECO:0000256" key="2">
    <source>
        <dbReference type="PROSITE-ProRule" id="PRU00169"/>
    </source>
</evidence>